<dbReference type="InParanoid" id="A0A1X2HAA1"/>
<keyword evidence="2" id="KW-1185">Reference proteome</keyword>
<dbReference type="OrthoDB" id="422637at2759"/>
<gene>
    <name evidence="1" type="ORF">BCR43DRAFT_515686</name>
</gene>
<accession>A0A1X2HAA1</accession>
<sequence length="142" mass="15682">MGKPGQERSQQFYTLLLHLSVQAFQVPANPPPANAYELLKLVHSETPVKGVPDQQLSEVLVAGCKSLSVSDECCSLFCKFMAKQLAKQIRVTSLRKSQFETCITFLLDGLESDESTPELRVDRLRALGGLLFENIANSLKAN</sequence>
<dbReference type="Proteomes" id="UP000242180">
    <property type="component" value="Unassembled WGS sequence"/>
</dbReference>
<organism evidence="1 2">
    <name type="scientific">Syncephalastrum racemosum</name>
    <name type="common">Filamentous fungus</name>
    <dbReference type="NCBI Taxonomy" id="13706"/>
    <lineage>
        <taxon>Eukaryota</taxon>
        <taxon>Fungi</taxon>
        <taxon>Fungi incertae sedis</taxon>
        <taxon>Mucoromycota</taxon>
        <taxon>Mucoromycotina</taxon>
        <taxon>Mucoromycetes</taxon>
        <taxon>Mucorales</taxon>
        <taxon>Syncephalastraceae</taxon>
        <taxon>Syncephalastrum</taxon>
    </lineage>
</organism>
<protein>
    <submittedName>
        <fullName evidence="1">Uncharacterized protein</fullName>
    </submittedName>
</protein>
<comment type="caution">
    <text evidence="1">The sequence shown here is derived from an EMBL/GenBank/DDBJ whole genome shotgun (WGS) entry which is preliminary data.</text>
</comment>
<evidence type="ECO:0000313" key="1">
    <source>
        <dbReference type="EMBL" id="ORY95568.1"/>
    </source>
</evidence>
<proteinExistence type="predicted"/>
<name>A0A1X2HAA1_SYNRA</name>
<dbReference type="EMBL" id="MCGN01000006">
    <property type="protein sequence ID" value="ORY95568.1"/>
    <property type="molecule type" value="Genomic_DNA"/>
</dbReference>
<dbReference type="AlphaFoldDB" id="A0A1X2HAA1"/>
<evidence type="ECO:0000313" key="2">
    <source>
        <dbReference type="Proteomes" id="UP000242180"/>
    </source>
</evidence>
<reference evidence="1 2" key="1">
    <citation type="submission" date="2016-07" db="EMBL/GenBank/DDBJ databases">
        <title>Pervasive Adenine N6-methylation of Active Genes in Fungi.</title>
        <authorList>
            <consortium name="DOE Joint Genome Institute"/>
            <person name="Mondo S.J."/>
            <person name="Dannebaum R.O."/>
            <person name="Kuo R.C."/>
            <person name="Labutti K."/>
            <person name="Haridas S."/>
            <person name="Kuo A."/>
            <person name="Salamov A."/>
            <person name="Ahrendt S.R."/>
            <person name="Lipzen A."/>
            <person name="Sullivan W."/>
            <person name="Andreopoulos W.B."/>
            <person name="Clum A."/>
            <person name="Lindquist E."/>
            <person name="Daum C."/>
            <person name="Ramamoorthy G.K."/>
            <person name="Gryganskyi A."/>
            <person name="Culley D."/>
            <person name="Magnuson J.K."/>
            <person name="James T.Y."/>
            <person name="O'Malley M.A."/>
            <person name="Stajich J.E."/>
            <person name="Spatafora J.W."/>
            <person name="Visel A."/>
            <person name="Grigoriev I.V."/>
        </authorList>
    </citation>
    <scope>NUCLEOTIDE SEQUENCE [LARGE SCALE GENOMIC DNA]</scope>
    <source>
        <strain evidence="1 2">NRRL 2496</strain>
    </source>
</reference>